<evidence type="ECO:0000313" key="1">
    <source>
        <dbReference type="Proteomes" id="UP000887576"/>
    </source>
</evidence>
<name>A0AC34QQ23_9BILA</name>
<dbReference type="WBParaSite" id="JU765_v2.g18437.t1">
    <property type="protein sequence ID" value="JU765_v2.g18437.t1"/>
    <property type="gene ID" value="JU765_v2.g18437"/>
</dbReference>
<organism evidence="1 2">
    <name type="scientific">Panagrolaimus sp. JU765</name>
    <dbReference type="NCBI Taxonomy" id="591449"/>
    <lineage>
        <taxon>Eukaryota</taxon>
        <taxon>Metazoa</taxon>
        <taxon>Ecdysozoa</taxon>
        <taxon>Nematoda</taxon>
        <taxon>Chromadorea</taxon>
        <taxon>Rhabditida</taxon>
        <taxon>Tylenchina</taxon>
        <taxon>Panagrolaimomorpha</taxon>
        <taxon>Panagrolaimoidea</taxon>
        <taxon>Panagrolaimidae</taxon>
        <taxon>Panagrolaimus</taxon>
    </lineage>
</organism>
<sequence>MDSSDGETNSEMEYELMSPQPGPSNVIRQTRRIPTLKCLESAKRLADMLDRIQIEPEMEDGEEVDEETVKKALETPLQCEVISEESSSESSDDEEDKKNEEVHTAIIDAIERYIKFNENRPKLPIVDEINGLVVRELPDSTDESFFDDIREKKRDEPLRKRPRVCPRTRSQSKKLPGKAKKQVMFKVPELPERLKRKKANPNNNLQRFDTNTIVLDNERIDEPMEMETKNADEKNETDKSLPPKEKFMDYLIPRIMANDGEALDEETDGETSEKGEEGDDENEEDETNKDNNKMEDEPSPFWCHVKALNDDFKNKTMSADDYHEELLKAFCYRIDMRKKLDPIKYRRQTKIMEKAHEENPSILAKSYLESFHETYADDQNMKHETPKMKLLPEFDRLSPKARGQKDDFVIVKGDIVRACSHRTNLPSYAQVRSIFADETTKDYALLTWLEPISKDVNIHVFDPKNFKHAFEDEQFYPLENLTVECHRPKLYEYQEHVNPVAKIVHKKHRKYLKKKLKFIAEQKRRDEETPRPEEEVARRPRSPLPVWISRRETYKKKKSGMIVLSYIVEAGQQPLEND</sequence>
<reference evidence="2" key="1">
    <citation type="submission" date="2022-11" db="UniProtKB">
        <authorList>
            <consortium name="WormBaseParasite"/>
        </authorList>
    </citation>
    <scope>IDENTIFICATION</scope>
</reference>
<protein>
    <submittedName>
        <fullName evidence="2">Uncharacterized protein</fullName>
    </submittedName>
</protein>
<proteinExistence type="predicted"/>
<accession>A0AC34QQ23</accession>
<dbReference type="Proteomes" id="UP000887576">
    <property type="component" value="Unplaced"/>
</dbReference>
<evidence type="ECO:0000313" key="2">
    <source>
        <dbReference type="WBParaSite" id="JU765_v2.g18437.t1"/>
    </source>
</evidence>